<name>A0ABS8JJ54_9GAMM</name>
<dbReference type="PIRSF" id="PIRSF016821">
    <property type="entry name" value="HSP15"/>
    <property type="match status" value="1"/>
</dbReference>
<keyword evidence="2 4" id="KW-0694">RNA-binding</keyword>
<comment type="similarity">
    <text evidence="1 4">Belongs to the HSP15 family.</text>
</comment>
<dbReference type="SUPFAM" id="SSF55174">
    <property type="entry name" value="Alpha-L RNA-binding motif"/>
    <property type="match status" value="1"/>
</dbReference>
<keyword evidence="8" id="KW-1185">Reference proteome</keyword>
<dbReference type="Gene3D" id="3.10.290.10">
    <property type="entry name" value="RNA-binding S4 domain"/>
    <property type="match status" value="1"/>
</dbReference>
<dbReference type="InterPro" id="IPR025708">
    <property type="entry name" value="HSP15"/>
</dbReference>
<evidence type="ECO:0000259" key="6">
    <source>
        <dbReference type="SMART" id="SM00363"/>
    </source>
</evidence>
<organism evidence="7 8">
    <name type="scientific">Noviluteimonas lactosilytica</name>
    <dbReference type="NCBI Taxonomy" id="2888523"/>
    <lineage>
        <taxon>Bacteria</taxon>
        <taxon>Pseudomonadati</taxon>
        <taxon>Pseudomonadota</taxon>
        <taxon>Gammaproteobacteria</taxon>
        <taxon>Lysobacterales</taxon>
        <taxon>Lysobacteraceae</taxon>
        <taxon>Noviluteimonas</taxon>
    </lineage>
</organism>
<feature type="region of interest" description="Disordered" evidence="5">
    <location>
        <begin position="102"/>
        <end position="128"/>
    </location>
</feature>
<accession>A0ABS8JJ54</accession>
<dbReference type="PROSITE" id="PS50889">
    <property type="entry name" value="S4"/>
    <property type="match status" value="1"/>
</dbReference>
<evidence type="ECO:0000313" key="7">
    <source>
        <dbReference type="EMBL" id="MCC8363579.1"/>
    </source>
</evidence>
<feature type="domain" description="RNA-binding S4" evidence="6">
    <location>
        <begin position="20"/>
        <end position="82"/>
    </location>
</feature>
<dbReference type="EMBL" id="JAJGAK010000002">
    <property type="protein sequence ID" value="MCC8363579.1"/>
    <property type="molecule type" value="Genomic_DNA"/>
</dbReference>
<dbReference type="SMART" id="SM00363">
    <property type="entry name" value="S4"/>
    <property type="match status" value="1"/>
</dbReference>
<sequence>MTQTQHLSHPHPATAPQPGVRIDVWLWAARFFKTRSLAKHAIETGKVEVGGQRAKASRAVHVGDAMTVARGEERFELVVRGLSDTRGPAPVAQALYEESVESKERRAAERATRAAERAGYKAPETKPDKRARRLIRALGDIDAL</sequence>
<evidence type="ECO:0000256" key="3">
    <source>
        <dbReference type="ARBA" id="ARBA00023125"/>
    </source>
</evidence>
<dbReference type="Pfam" id="PF01479">
    <property type="entry name" value="S4"/>
    <property type="match status" value="1"/>
</dbReference>
<evidence type="ECO:0000313" key="8">
    <source>
        <dbReference type="Proteomes" id="UP001165293"/>
    </source>
</evidence>
<dbReference type="Proteomes" id="UP001165293">
    <property type="component" value="Unassembled WGS sequence"/>
</dbReference>
<evidence type="ECO:0000256" key="4">
    <source>
        <dbReference type="PIRNR" id="PIRNR016821"/>
    </source>
</evidence>
<evidence type="ECO:0000256" key="5">
    <source>
        <dbReference type="SAM" id="MobiDB-lite"/>
    </source>
</evidence>
<comment type="caution">
    <text evidence="7">The sequence shown here is derived from an EMBL/GenBank/DDBJ whole genome shotgun (WGS) entry which is preliminary data.</text>
</comment>
<dbReference type="RefSeq" id="WP_230527192.1">
    <property type="nucleotide sequence ID" value="NZ_JAJGAK010000002.1"/>
</dbReference>
<dbReference type="InterPro" id="IPR002942">
    <property type="entry name" value="S4_RNA-bd"/>
</dbReference>
<keyword evidence="3 4" id="KW-0238">DNA-binding</keyword>
<protein>
    <recommendedName>
        <fullName evidence="4">Heat shock protein 15</fullName>
    </recommendedName>
</protein>
<gene>
    <name evidence="7" type="ORF">LK996_10910</name>
</gene>
<dbReference type="CDD" id="cd00165">
    <property type="entry name" value="S4"/>
    <property type="match status" value="1"/>
</dbReference>
<reference evidence="7" key="1">
    <citation type="submission" date="2021-10" db="EMBL/GenBank/DDBJ databases">
        <authorList>
            <person name="Lyu M."/>
            <person name="Wang X."/>
            <person name="Meng X."/>
            <person name="Xu K."/>
        </authorList>
    </citation>
    <scope>NUCLEOTIDE SEQUENCE</scope>
    <source>
        <strain evidence="7">A6</strain>
    </source>
</reference>
<evidence type="ECO:0000256" key="1">
    <source>
        <dbReference type="ARBA" id="ARBA00008396"/>
    </source>
</evidence>
<proteinExistence type="inferred from homology"/>
<evidence type="ECO:0000256" key="2">
    <source>
        <dbReference type="ARBA" id="ARBA00022884"/>
    </source>
</evidence>
<dbReference type="InterPro" id="IPR036986">
    <property type="entry name" value="S4_RNA-bd_sf"/>
</dbReference>